<feature type="region of interest" description="Disordered" evidence="1">
    <location>
        <begin position="192"/>
        <end position="217"/>
    </location>
</feature>
<gene>
    <name evidence="3" type="ORF">G3T36_12115</name>
</gene>
<dbReference type="AlphaFoldDB" id="A0A6L9XYV3"/>
<evidence type="ECO:0008006" key="5">
    <source>
        <dbReference type="Google" id="ProtNLM"/>
    </source>
</evidence>
<organism evidence="3 4">
    <name type="scientific">Leifsonia tongyongensis</name>
    <dbReference type="NCBI Taxonomy" id="1268043"/>
    <lineage>
        <taxon>Bacteria</taxon>
        <taxon>Bacillati</taxon>
        <taxon>Actinomycetota</taxon>
        <taxon>Actinomycetes</taxon>
        <taxon>Micrococcales</taxon>
        <taxon>Microbacteriaceae</taxon>
        <taxon>Leifsonia</taxon>
    </lineage>
</organism>
<name>A0A6L9XYV3_9MICO</name>
<feature type="compositionally biased region" description="Polar residues" evidence="1">
    <location>
        <begin position="40"/>
        <end position="59"/>
    </location>
</feature>
<dbReference type="EMBL" id="JAAGWY010000002">
    <property type="protein sequence ID" value="NEN06611.1"/>
    <property type="molecule type" value="Genomic_DNA"/>
</dbReference>
<sequence length="217" mass="21319">MDALRNRGSAFSVVLAAVIVCAASLAGCVGTAQPEVTPGGVNTSAPETGTTAPQPDNQSQAVSVQLAQLPIGGSPSAQDDAGADTCVTISWVGQQDAAIPSRVTVTITGGSFSTDVYAHADQGCSSGPDCVGFVFEAGNQGQQCNLAIAPTGSQDATGTEPAVSLTGNVTCLDGKTAECDTFLTAVQNDPNVSISLDPPPAAPATGSGATGPRGALV</sequence>
<keyword evidence="2" id="KW-0732">Signal</keyword>
<evidence type="ECO:0000256" key="1">
    <source>
        <dbReference type="SAM" id="MobiDB-lite"/>
    </source>
</evidence>
<dbReference type="Proteomes" id="UP000474967">
    <property type="component" value="Unassembled WGS sequence"/>
</dbReference>
<reference evidence="3 4" key="1">
    <citation type="journal article" date="2014" name="J. Microbiol.">
        <title>Diaminobutyricibacter tongyongensis gen. nov., sp. nov. and Homoserinibacter gongjuensis gen. nov., sp. nov. belong to the family Microbacteriaceae.</title>
        <authorList>
            <person name="Kim S.J."/>
            <person name="Ahn J.H."/>
            <person name="Weon H.Y."/>
            <person name="Hamada M."/>
            <person name="Suzuki K."/>
            <person name="Kwon S.W."/>
        </authorList>
    </citation>
    <scope>NUCLEOTIDE SEQUENCE [LARGE SCALE GENOMIC DNA]</scope>
    <source>
        <strain evidence="3 4">NBRC 108724</strain>
    </source>
</reference>
<accession>A0A6L9XYV3</accession>
<evidence type="ECO:0000313" key="3">
    <source>
        <dbReference type="EMBL" id="NEN06611.1"/>
    </source>
</evidence>
<comment type="caution">
    <text evidence="3">The sequence shown here is derived from an EMBL/GenBank/DDBJ whole genome shotgun (WGS) entry which is preliminary data.</text>
</comment>
<evidence type="ECO:0000313" key="4">
    <source>
        <dbReference type="Proteomes" id="UP000474967"/>
    </source>
</evidence>
<feature type="region of interest" description="Disordered" evidence="1">
    <location>
        <begin position="39"/>
        <end position="59"/>
    </location>
</feature>
<feature type="compositionally biased region" description="Low complexity" evidence="1">
    <location>
        <begin position="203"/>
        <end position="217"/>
    </location>
</feature>
<feature type="chain" id="PRO_5039194120" description="LppP/LprE family lipoprotein" evidence="2">
    <location>
        <begin position="27"/>
        <end position="217"/>
    </location>
</feature>
<evidence type="ECO:0000256" key="2">
    <source>
        <dbReference type="SAM" id="SignalP"/>
    </source>
</evidence>
<proteinExistence type="predicted"/>
<protein>
    <recommendedName>
        <fullName evidence="5">LppP/LprE family lipoprotein</fullName>
    </recommendedName>
</protein>
<keyword evidence="4" id="KW-1185">Reference proteome</keyword>
<feature type="signal peptide" evidence="2">
    <location>
        <begin position="1"/>
        <end position="26"/>
    </location>
</feature>
<dbReference type="PROSITE" id="PS51257">
    <property type="entry name" value="PROKAR_LIPOPROTEIN"/>
    <property type="match status" value="1"/>
</dbReference>